<dbReference type="STRING" id="2018661.A0A2A2L2E0"/>
<dbReference type="InterPro" id="IPR048320">
    <property type="entry name" value="COG3_N"/>
</dbReference>
<keyword evidence="12" id="KW-1185">Reference proteome</keyword>
<organism evidence="11 12">
    <name type="scientific">Diploscapter pachys</name>
    <dbReference type="NCBI Taxonomy" id="2018661"/>
    <lineage>
        <taxon>Eukaryota</taxon>
        <taxon>Metazoa</taxon>
        <taxon>Ecdysozoa</taxon>
        <taxon>Nematoda</taxon>
        <taxon>Chromadorea</taxon>
        <taxon>Rhabditida</taxon>
        <taxon>Rhabditina</taxon>
        <taxon>Rhabditomorpha</taxon>
        <taxon>Rhabditoidea</taxon>
        <taxon>Rhabditidae</taxon>
        <taxon>Diploscapter</taxon>
    </lineage>
</organism>
<keyword evidence="4" id="KW-0813">Transport</keyword>
<dbReference type="GO" id="GO:0000139">
    <property type="term" value="C:Golgi membrane"/>
    <property type="evidence" value="ECO:0007669"/>
    <property type="project" value="UniProtKB-SubCell"/>
</dbReference>
<proteinExistence type="inferred from homology"/>
<evidence type="ECO:0000256" key="6">
    <source>
        <dbReference type="ARBA" id="ARBA00023034"/>
    </source>
</evidence>
<evidence type="ECO:0000313" key="11">
    <source>
        <dbReference type="EMBL" id="PAV80318.1"/>
    </source>
</evidence>
<evidence type="ECO:0000256" key="8">
    <source>
        <dbReference type="ARBA" id="ARBA00031339"/>
    </source>
</evidence>
<evidence type="ECO:0000256" key="5">
    <source>
        <dbReference type="ARBA" id="ARBA00022927"/>
    </source>
</evidence>
<dbReference type="AlphaFoldDB" id="A0A2A2L2E0"/>
<evidence type="ECO:0000313" key="12">
    <source>
        <dbReference type="Proteomes" id="UP000218231"/>
    </source>
</evidence>
<keyword evidence="7" id="KW-0472">Membrane</keyword>
<dbReference type="Pfam" id="PF20671">
    <property type="entry name" value="COG3_C"/>
    <property type="match status" value="1"/>
</dbReference>
<dbReference type="OrthoDB" id="296793at2759"/>
<evidence type="ECO:0000259" key="9">
    <source>
        <dbReference type="Pfam" id="PF04136"/>
    </source>
</evidence>
<evidence type="ECO:0000256" key="2">
    <source>
        <dbReference type="ARBA" id="ARBA00009936"/>
    </source>
</evidence>
<dbReference type="PANTHER" id="PTHR13302">
    <property type="entry name" value="CONSERVED OLIGOMERIC GOLGI COMPLEX COMPONENT 3"/>
    <property type="match status" value="1"/>
</dbReference>
<evidence type="ECO:0000256" key="4">
    <source>
        <dbReference type="ARBA" id="ARBA00022448"/>
    </source>
</evidence>
<protein>
    <recommendedName>
        <fullName evidence="3">Conserved oligomeric Golgi complex subunit 3</fullName>
    </recommendedName>
    <alternativeName>
        <fullName evidence="8">Component of oligomeric Golgi complex 3</fullName>
    </alternativeName>
</protein>
<comment type="caution">
    <text evidence="11">The sequence shown here is derived from an EMBL/GenBank/DDBJ whole genome shotgun (WGS) entry which is preliminary data.</text>
</comment>
<comment type="similarity">
    <text evidence="2">Belongs to the COG3 family.</text>
</comment>
<reference evidence="11 12" key="1">
    <citation type="journal article" date="2017" name="Curr. Biol.">
        <title>Genome architecture and evolution of a unichromosomal asexual nematode.</title>
        <authorList>
            <person name="Fradin H."/>
            <person name="Zegar C."/>
            <person name="Gutwein M."/>
            <person name="Lucas J."/>
            <person name="Kovtun M."/>
            <person name="Corcoran D."/>
            <person name="Baugh L.R."/>
            <person name="Kiontke K."/>
            <person name="Gunsalus K."/>
            <person name="Fitch D.H."/>
            <person name="Piano F."/>
        </authorList>
    </citation>
    <scope>NUCLEOTIDE SEQUENCE [LARGE SCALE GENOMIC DNA]</scope>
    <source>
        <strain evidence="11">PF1309</strain>
    </source>
</reference>
<dbReference type="PANTHER" id="PTHR13302:SF8">
    <property type="entry name" value="CONSERVED OLIGOMERIC GOLGI COMPLEX SUBUNIT 3"/>
    <property type="match status" value="1"/>
</dbReference>
<dbReference type="InterPro" id="IPR048685">
    <property type="entry name" value="COG3_C"/>
</dbReference>
<feature type="non-terminal residue" evidence="11">
    <location>
        <position position="298"/>
    </location>
</feature>
<keyword evidence="6" id="KW-0333">Golgi apparatus</keyword>
<dbReference type="GO" id="GO:0017119">
    <property type="term" value="C:Golgi transport complex"/>
    <property type="evidence" value="ECO:0007669"/>
    <property type="project" value="TreeGrafter"/>
</dbReference>
<dbReference type="GO" id="GO:0007030">
    <property type="term" value="P:Golgi organization"/>
    <property type="evidence" value="ECO:0007669"/>
    <property type="project" value="TreeGrafter"/>
</dbReference>
<dbReference type="GO" id="GO:0006886">
    <property type="term" value="P:intracellular protein transport"/>
    <property type="evidence" value="ECO:0007669"/>
    <property type="project" value="InterPro"/>
</dbReference>
<feature type="domain" description="Conserved oligomeric Golgi complex subunit 3 N-terminal" evidence="9">
    <location>
        <begin position="80"/>
        <end position="188"/>
    </location>
</feature>
<dbReference type="GO" id="GO:0005801">
    <property type="term" value="C:cis-Golgi network"/>
    <property type="evidence" value="ECO:0007669"/>
    <property type="project" value="InterPro"/>
</dbReference>
<feature type="domain" description="Conserved oligomeric Golgi complex subunit 3 C-terminal" evidence="10">
    <location>
        <begin position="233"/>
        <end position="294"/>
    </location>
</feature>
<gene>
    <name evidence="11" type="ORF">WR25_04272</name>
</gene>
<dbReference type="Proteomes" id="UP000218231">
    <property type="component" value="Unassembled WGS sequence"/>
</dbReference>
<dbReference type="Pfam" id="PF04136">
    <property type="entry name" value="COG3_N"/>
    <property type="match status" value="1"/>
</dbReference>
<keyword evidence="5" id="KW-0653">Protein transport</keyword>
<evidence type="ECO:0000256" key="1">
    <source>
        <dbReference type="ARBA" id="ARBA00004395"/>
    </source>
</evidence>
<name>A0A2A2L2E0_9BILA</name>
<accession>A0A2A2L2E0</accession>
<comment type="subcellular location">
    <subcellularLocation>
        <location evidence="1">Golgi apparatus membrane</location>
        <topology evidence="1">Peripheral membrane protein</topology>
    </subcellularLocation>
</comment>
<evidence type="ECO:0000259" key="10">
    <source>
        <dbReference type="Pfam" id="PF20671"/>
    </source>
</evidence>
<dbReference type="InterPro" id="IPR007265">
    <property type="entry name" value="COG_su3"/>
</dbReference>
<dbReference type="GO" id="GO:0006891">
    <property type="term" value="P:intra-Golgi vesicle-mediated transport"/>
    <property type="evidence" value="ECO:0007669"/>
    <property type="project" value="TreeGrafter"/>
</dbReference>
<sequence length="298" mass="33223">MDFRNFMEFEQLHLKTVELLAGKVGECGLPAFDTEHENQGTEKSLEDGLLADCLATALRDARSIEMDLIEKQEAPEIGALRANMQRLNLLKERMETVNKVLVELRTSYDSVTARTSSLHNACERALAAQTALSSGAEQIKANLYFFKQADFIIKKLSNTGKLLVTGQAFAAILASIDECLTFLRQHPEAMTWIRIGVLADLDASMEDVRARQSELQVDYAKLGRVGADEDTFNLLYGVFASRANSIKTSLAVAEQRFAKLPEFQSMLAECQTAYFTKRRELLDPIIQATLARLAKHIA</sequence>
<evidence type="ECO:0000256" key="7">
    <source>
        <dbReference type="ARBA" id="ARBA00023136"/>
    </source>
</evidence>
<evidence type="ECO:0000256" key="3">
    <source>
        <dbReference type="ARBA" id="ARBA00020976"/>
    </source>
</evidence>
<dbReference type="EMBL" id="LIAE01007283">
    <property type="protein sequence ID" value="PAV80318.1"/>
    <property type="molecule type" value="Genomic_DNA"/>
</dbReference>